<evidence type="ECO:0000256" key="2">
    <source>
        <dbReference type="ARBA" id="ARBA00009723"/>
    </source>
</evidence>
<comment type="catalytic activity">
    <reaction evidence="8">
        <text>2,5-diamino-6-(1-D-ribitylamino)pyrimidin-4(3H)-one 5'-phosphate + NADP(+) = 2,5-diamino-6-(1-D-ribosylamino)pyrimidin-4(3H)-one 5'-phosphate + NADPH + H(+)</text>
        <dbReference type="Rhea" id="RHEA:27278"/>
        <dbReference type="ChEBI" id="CHEBI:15378"/>
        <dbReference type="ChEBI" id="CHEBI:57783"/>
        <dbReference type="ChEBI" id="CHEBI:58349"/>
        <dbReference type="ChEBI" id="CHEBI:58890"/>
        <dbReference type="ChEBI" id="CHEBI:59545"/>
        <dbReference type="EC" id="1.1.1.302"/>
    </reaction>
</comment>
<dbReference type="InterPro" id="IPR011549">
    <property type="entry name" value="RibD_C"/>
</dbReference>
<dbReference type="Proteomes" id="UP000600363">
    <property type="component" value="Unassembled WGS sequence"/>
</dbReference>
<evidence type="ECO:0000313" key="11">
    <source>
        <dbReference type="EMBL" id="HIH70156.1"/>
    </source>
</evidence>
<dbReference type="Pfam" id="PF01872">
    <property type="entry name" value="RibD_C"/>
    <property type="match status" value="1"/>
</dbReference>
<evidence type="ECO:0000256" key="5">
    <source>
        <dbReference type="ARBA" id="ARBA00022857"/>
    </source>
</evidence>
<keyword evidence="5" id="KW-0521">NADP</keyword>
<comment type="subunit">
    <text evidence="3">Homodimer.</text>
</comment>
<dbReference type="PANTHER" id="PTHR38011">
    <property type="entry name" value="DIHYDROFOLATE REDUCTASE FAMILY PROTEIN (AFU_ORTHOLOGUE AFUA_8G06820)"/>
    <property type="match status" value="1"/>
</dbReference>
<organism evidence="11 12">
    <name type="scientific">Methermicoccus shengliensis</name>
    <dbReference type="NCBI Taxonomy" id="660064"/>
    <lineage>
        <taxon>Archaea</taxon>
        <taxon>Methanobacteriati</taxon>
        <taxon>Methanobacteriota</taxon>
        <taxon>Stenosarchaea group</taxon>
        <taxon>Methanomicrobia</taxon>
        <taxon>Methanosarcinales</taxon>
        <taxon>Methermicoccaceae</taxon>
        <taxon>Methermicoccus</taxon>
    </lineage>
</organism>
<evidence type="ECO:0000256" key="8">
    <source>
        <dbReference type="ARBA" id="ARBA00049020"/>
    </source>
</evidence>
<dbReference type="RefSeq" id="WP_042684835.1">
    <property type="nucleotide sequence ID" value="NZ_DUIH01000021.1"/>
</dbReference>
<dbReference type="InterPro" id="IPR002734">
    <property type="entry name" value="RibDG_C"/>
</dbReference>
<dbReference type="GO" id="GO:0009231">
    <property type="term" value="P:riboflavin biosynthetic process"/>
    <property type="evidence" value="ECO:0007669"/>
    <property type="project" value="UniProtKB-UniPathway"/>
</dbReference>
<dbReference type="UniPathway" id="UPA00275"/>
<comment type="caution">
    <text evidence="11">The sequence shown here is derived from an EMBL/GenBank/DDBJ whole genome shotgun (WGS) entry which is preliminary data.</text>
</comment>
<evidence type="ECO:0000256" key="4">
    <source>
        <dbReference type="ARBA" id="ARBA00022619"/>
    </source>
</evidence>
<name>A0A832VNB3_9EURY</name>
<keyword evidence="4" id="KW-0686">Riboflavin biosynthesis</keyword>
<comment type="catalytic activity">
    <reaction evidence="7">
        <text>2,5-diamino-6-(1-D-ribitylamino)pyrimidin-4(3H)-one 5'-phosphate + NAD(+) = 2,5-diamino-6-(1-D-ribosylamino)pyrimidin-4(3H)-one 5'-phosphate + NADH + H(+)</text>
        <dbReference type="Rhea" id="RHEA:27274"/>
        <dbReference type="ChEBI" id="CHEBI:15378"/>
        <dbReference type="ChEBI" id="CHEBI:57540"/>
        <dbReference type="ChEBI" id="CHEBI:57945"/>
        <dbReference type="ChEBI" id="CHEBI:58890"/>
        <dbReference type="ChEBI" id="CHEBI:59545"/>
        <dbReference type="EC" id="1.1.1.302"/>
    </reaction>
</comment>
<evidence type="ECO:0000256" key="1">
    <source>
        <dbReference type="ARBA" id="ARBA00005104"/>
    </source>
</evidence>
<evidence type="ECO:0000313" key="12">
    <source>
        <dbReference type="Proteomes" id="UP000600363"/>
    </source>
</evidence>
<dbReference type="InterPro" id="IPR024072">
    <property type="entry name" value="DHFR-like_dom_sf"/>
</dbReference>
<evidence type="ECO:0000256" key="3">
    <source>
        <dbReference type="ARBA" id="ARBA00011738"/>
    </source>
</evidence>
<dbReference type="PANTHER" id="PTHR38011:SF7">
    <property type="entry name" value="2,5-DIAMINO-6-RIBOSYLAMINO-4(3H)-PYRIMIDINONE 5'-PHOSPHATE REDUCTASE"/>
    <property type="match status" value="1"/>
</dbReference>
<reference evidence="11" key="1">
    <citation type="journal article" date="2020" name="bioRxiv">
        <title>A rank-normalized archaeal taxonomy based on genome phylogeny resolves widespread incomplete and uneven classifications.</title>
        <authorList>
            <person name="Rinke C."/>
            <person name="Chuvochina M."/>
            <person name="Mussig A.J."/>
            <person name="Chaumeil P.-A."/>
            <person name="Waite D.W."/>
            <person name="Whitman W.B."/>
            <person name="Parks D.H."/>
            <person name="Hugenholtz P."/>
        </authorList>
    </citation>
    <scope>NUCLEOTIDE SEQUENCE</scope>
    <source>
        <strain evidence="11">UBA12518</strain>
    </source>
</reference>
<comment type="pathway">
    <text evidence="1">Cofactor biosynthesis; riboflavin biosynthesis.</text>
</comment>
<feature type="domain" description="Bacterial bifunctional deaminase-reductase C-terminal" evidence="10">
    <location>
        <begin position="6"/>
        <end position="222"/>
    </location>
</feature>
<dbReference type="AlphaFoldDB" id="A0A832VNB3"/>
<protein>
    <recommendedName>
        <fullName evidence="9">2,5-diamino-6-(ribosylamino)-4(3H)-pyrimidinone 5'-phosphate reductase</fullName>
        <ecNumber evidence="9">1.1.1.302</ecNumber>
    </recommendedName>
</protein>
<dbReference type="GO" id="GO:0008703">
    <property type="term" value="F:5-amino-6-(5-phosphoribosylamino)uracil reductase activity"/>
    <property type="evidence" value="ECO:0007669"/>
    <property type="project" value="InterPro"/>
</dbReference>
<keyword evidence="6 11" id="KW-0560">Oxidoreductase</keyword>
<dbReference type="InterPro" id="IPR006401">
    <property type="entry name" value="Rib_reduct_arc"/>
</dbReference>
<dbReference type="Gene3D" id="3.40.430.10">
    <property type="entry name" value="Dihydrofolate Reductase, subunit A"/>
    <property type="match status" value="1"/>
</dbReference>
<evidence type="ECO:0000256" key="9">
    <source>
        <dbReference type="NCBIfam" id="TIGR01508"/>
    </source>
</evidence>
<dbReference type="SUPFAM" id="SSF53597">
    <property type="entry name" value="Dihydrofolate reductase-like"/>
    <property type="match status" value="1"/>
</dbReference>
<dbReference type="NCBIfam" id="TIGR01508">
    <property type="entry name" value="rib_reduct_arch"/>
    <property type="match status" value="1"/>
</dbReference>
<evidence type="ECO:0000256" key="7">
    <source>
        <dbReference type="ARBA" id="ARBA00047550"/>
    </source>
</evidence>
<evidence type="ECO:0000259" key="10">
    <source>
        <dbReference type="Pfam" id="PF01872"/>
    </source>
</evidence>
<comment type="similarity">
    <text evidence="2">Belongs to the HTP reductase family.</text>
</comment>
<dbReference type="NCBIfam" id="TIGR00227">
    <property type="entry name" value="ribD_Cterm"/>
    <property type="match status" value="1"/>
</dbReference>
<dbReference type="EMBL" id="DUIH01000021">
    <property type="protein sequence ID" value="HIH70156.1"/>
    <property type="molecule type" value="Genomic_DNA"/>
</dbReference>
<proteinExistence type="inferred from homology"/>
<sequence>MSGRRPFVFLNLAMSADGKIATRERRQLRISGEADFERVDELRAWADAVMVGIGTVLADDPSLTVKSEQRRARRLAEKGSEHPIRVVVDSSARIPLDAQVLHRGEGTRVVAVSGNAPPERIEALRRAGAQVVVAGEHRVDLKYLLFQLWKRGVRRLMVEGGGTLAWGLISQGLVDELYTYVGNVVIGGRDAPTSVDGEGFDEAHIRGLELLDVERLDEGVLLRWRFVS</sequence>
<evidence type="ECO:0000256" key="6">
    <source>
        <dbReference type="ARBA" id="ARBA00023002"/>
    </source>
</evidence>
<gene>
    <name evidence="11" type="ORF">HA299_06065</name>
</gene>
<accession>A0A832VNB3</accession>
<dbReference type="InterPro" id="IPR050765">
    <property type="entry name" value="Riboflavin_Biosynth_HTPR"/>
</dbReference>
<dbReference type="EC" id="1.1.1.302" evidence="9"/>
<dbReference type="GO" id="GO:0050661">
    <property type="term" value="F:NADP binding"/>
    <property type="evidence" value="ECO:0007669"/>
    <property type="project" value="InterPro"/>
</dbReference>